<gene>
    <name evidence="1" type="ORF">LBV24_09230</name>
</gene>
<sequence length="407" mass="46916">MIKKLLIIGFVWPEPKSSAAGSRMCQLISFFQKQDYKITFCCTANKTDKSFDLEQIGVCTDSILLNDASFDDFIKKLNPDIVLFDRFMTEEQFGWRVSEQCPNALKILDTEDLHGLRKGREIALKAKEEFSTQHLYNDVTKREIASIYRCDLTLIISKFEMDLLVNDFKLPQEILQYLPFLIEDANKERDDLPNFDSRQNFIIIGNFLHAPNYDSIIYLKNSIWPLIKKELPNAQLHVYGAYESQKVSQLSNSQEGFIIKGFADDVNVVMQNSRVCLVPLRFGAGLKGKVIDAFINGTPCVLSSIASEGIIENSHLIQDDPELFAKKAIELYKDSNEWNEAKDIGFKILNKNFSKPVFEEKFSAKLSVLCHSLFNHREHNFIGQMLMHQTMQSTKYMSKWIEEKNRK</sequence>
<accession>A0ABS7Y232</accession>
<dbReference type="RefSeq" id="WP_224478359.1">
    <property type="nucleotide sequence ID" value="NZ_JAIUJS010000004.1"/>
</dbReference>
<dbReference type="Gene3D" id="3.40.50.2000">
    <property type="entry name" value="Glycogen Phosphorylase B"/>
    <property type="match status" value="1"/>
</dbReference>
<reference evidence="2" key="1">
    <citation type="submission" date="2023-07" db="EMBL/GenBank/DDBJ databases">
        <authorList>
            <person name="Yue Y."/>
        </authorList>
    </citation>
    <scope>NUCLEOTIDE SEQUENCE [LARGE SCALE GENOMIC DNA]</scope>
    <source>
        <strain evidence="2">2Y89</strain>
    </source>
</reference>
<dbReference type="Proteomes" id="UP001198402">
    <property type="component" value="Unassembled WGS sequence"/>
</dbReference>
<protein>
    <submittedName>
        <fullName evidence="1">Glycosyltransferase family 4 protein</fullName>
    </submittedName>
</protein>
<proteinExistence type="predicted"/>
<evidence type="ECO:0000313" key="2">
    <source>
        <dbReference type="Proteomes" id="UP001198402"/>
    </source>
</evidence>
<dbReference type="SUPFAM" id="SSF53756">
    <property type="entry name" value="UDP-Glycosyltransferase/glycogen phosphorylase"/>
    <property type="match status" value="1"/>
</dbReference>
<keyword evidence="2" id="KW-1185">Reference proteome</keyword>
<dbReference type="Pfam" id="PF13692">
    <property type="entry name" value="Glyco_trans_1_4"/>
    <property type="match status" value="1"/>
</dbReference>
<dbReference type="EMBL" id="JAIUJS010000004">
    <property type="protein sequence ID" value="MCA0153395.1"/>
    <property type="molecule type" value="Genomic_DNA"/>
</dbReference>
<name>A0ABS7Y232_9FLAO</name>
<comment type="caution">
    <text evidence="1">The sequence shown here is derived from an EMBL/GenBank/DDBJ whole genome shotgun (WGS) entry which is preliminary data.</text>
</comment>
<evidence type="ECO:0000313" key="1">
    <source>
        <dbReference type="EMBL" id="MCA0153395.1"/>
    </source>
</evidence>
<organism evidence="1 2">
    <name type="scientific">Winogradskyella vincentii</name>
    <dbReference type="NCBI Taxonomy" id="2877122"/>
    <lineage>
        <taxon>Bacteria</taxon>
        <taxon>Pseudomonadati</taxon>
        <taxon>Bacteroidota</taxon>
        <taxon>Flavobacteriia</taxon>
        <taxon>Flavobacteriales</taxon>
        <taxon>Flavobacteriaceae</taxon>
        <taxon>Winogradskyella</taxon>
    </lineage>
</organism>